<comment type="caution">
    <text evidence="1">The sequence shown here is derived from an EMBL/GenBank/DDBJ whole genome shotgun (WGS) entry which is preliminary data.</text>
</comment>
<evidence type="ECO:0000313" key="2">
    <source>
        <dbReference type="Proteomes" id="UP000887159"/>
    </source>
</evidence>
<name>A0A8X6SEF5_TRICX</name>
<dbReference type="AlphaFoldDB" id="A0A8X6SEF5"/>
<gene>
    <name evidence="1" type="primary">AVEN_239134_1</name>
    <name evidence="1" type="ORF">TNCV_218901</name>
</gene>
<dbReference type="EMBL" id="BMAU01021253">
    <property type="protein sequence ID" value="GFY05508.1"/>
    <property type="molecule type" value="Genomic_DNA"/>
</dbReference>
<evidence type="ECO:0000313" key="1">
    <source>
        <dbReference type="EMBL" id="GFY05508.1"/>
    </source>
</evidence>
<reference evidence="1" key="1">
    <citation type="submission" date="2020-08" db="EMBL/GenBank/DDBJ databases">
        <title>Multicomponent nature underlies the extraordinary mechanical properties of spider dragline silk.</title>
        <authorList>
            <person name="Kono N."/>
            <person name="Nakamura H."/>
            <person name="Mori M."/>
            <person name="Yoshida Y."/>
            <person name="Ohtoshi R."/>
            <person name="Malay A.D."/>
            <person name="Moran D.A.P."/>
            <person name="Tomita M."/>
            <person name="Numata K."/>
            <person name="Arakawa K."/>
        </authorList>
    </citation>
    <scope>NUCLEOTIDE SEQUENCE</scope>
</reference>
<accession>A0A8X6SEF5</accession>
<sequence>MKNITRKALRREDSFDVMCECGSYSHIRTQCDKLKNYETAASTETVRNGIEVLSPYTSLGTVNGTEIPVLRDTGATLDLICKKIGKAFHVYK</sequence>
<organism evidence="1 2">
    <name type="scientific">Trichonephila clavipes</name>
    <name type="common">Golden silk orbweaver</name>
    <name type="synonym">Nephila clavipes</name>
    <dbReference type="NCBI Taxonomy" id="2585209"/>
    <lineage>
        <taxon>Eukaryota</taxon>
        <taxon>Metazoa</taxon>
        <taxon>Ecdysozoa</taxon>
        <taxon>Arthropoda</taxon>
        <taxon>Chelicerata</taxon>
        <taxon>Arachnida</taxon>
        <taxon>Araneae</taxon>
        <taxon>Araneomorphae</taxon>
        <taxon>Entelegynae</taxon>
        <taxon>Araneoidea</taxon>
        <taxon>Nephilidae</taxon>
        <taxon>Trichonephila</taxon>
    </lineage>
</organism>
<proteinExistence type="predicted"/>
<dbReference type="Proteomes" id="UP000887159">
    <property type="component" value="Unassembled WGS sequence"/>
</dbReference>
<protein>
    <submittedName>
        <fullName evidence="1">SCAN box domain-containing protein</fullName>
    </submittedName>
</protein>
<keyword evidence="2" id="KW-1185">Reference proteome</keyword>